<sequence length="157" mass="16855">MESDSEIRDQLRELERAEAAPYTSTPPTPWWYVPAAALWAGSFAALTKLTRGDDPGRIWAAAGIVGLAALIGVYVGWYQRYHGAAPSLRGRKPVEIRRVMRGYVVGAVVVLGAIVVAVALAPWWVCAAVGCVTAGAGLWWYERAYARAAAAAKARLA</sequence>
<dbReference type="AlphaFoldDB" id="A0A5Q6S4A4"/>
<evidence type="ECO:0000313" key="3">
    <source>
        <dbReference type="Proteomes" id="UP000307768"/>
    </source>
</evidence>
<accession>A0A5Q6S4A4</accession>
<keyword evidence="1" id="KW-0472">Membrane</keyword>
<name>A0A5Q6S4A4_9ACTN</name>
<protein>
    <recommendedName>
        <fullName evidence="4">Transmembrane protein</fullName>
    </recommendedName>
</protein>
<dbReference type="Proteomes" id="UP000307768">
    <property type="component" value="Unassembled WGS sequence"/>
</dbReference>
<dbReference type="RefSeq" id="WP_149768398.1">
    <property type="nucleotide sequence ID" value="NZ_VDFQ02000001.1"/>
</dbReference>
<evidence type="ECO:0000313" key="2">
    <source>
        <dbReference type="EMBL" id="KAA1425224.1"/>
    </source>
</evidence>
<feature type="transmembrane region" description="Helical" evidence="1">
    <location>
        <begin position="99"/>
        <end position="116"/>
    </location>
</feature>
<evidence type="ECO:0000256" key="1">
    <source>
        <dbReference type="SAM" id="Phobius"/>
    </source>
</evidence>
<comment type="caution">
    <text evidence="2">The sequence shown here is derived from an EMBL/GenBank/DDBJ whole genome shotgun (WGS) entry which is preliminary data.</text>
</comment>
<evidence type="ECO:0008006" key="4">
    <source>
        <dbReference type="Google" id="ProtNLM"/>
    </source>
</evidence>
<feature type="transmembrane region" description="Helical" evidence="1">
    <location>
        <begin position="122"/>
        <end position="141"/>
    </location>
</feature>
<feature type="transmembrane region" description="Helical" evidence="1">
    <location>
        <begin position="58"/>
        <end position="78"/>
    </location>
</feature>
<proteinExistence type="predicted"/>
<gene>
    <name evidence="2" type="ORF">FE697_004965</name>
</gene>
<keyword evidence="1" id="KW-0812">Transmembrane</keyword>
<reference evidence="2 3" key="1">
    <citation type="submission" date="2019-09" db="EMBL/GenBank/DDBJ databases">
        <title>Mumia zhuanghuii sp. nov. isolated from the intestinal contents of plateau pika (Ochotona curzoniae) in the Qinghai-Tibet plateau of China.</title>
        <authorList>
            <person name="Tian Z."/>
        </authorList>
    </citation>
    <scope>NUCLEOTIDE SEQUENCE [LARGE SCALE GENOMIC DNA]</scope>
    <source>
        <strain evidence="3">350</strain>
    </source>
</reference>
<keyword evidence="1" id="KW-1133">Transmembrane helix</keyword>
<organism evidence="2 3">
    <name type="scientific">Mumia zhuanghuii</name>
    <dbReference type="NCBI Taxonomy" id="2585211"/>
    <lineage>
        <taxon>Bacteria</taxon>
        <taxon>Bacillati</taxon>
        <taxon>Actinomycetota</taxon>
        <taxon>Actinomycetes</taxon>
        <taxon>Propionibacteriales</taxon>
        <taxon>Nocardioidaceae</taxon>
        <taxon>Mumia</taxon>
    </lineage>
</organism>
<dbReference type="OrthoDB" id="3701046at2"/>
<dbReference type="EMBL" id="VDFQ02000001">
    <property type="protein sequence ID" value="KAA1425224.1"/>
    <property type="molecule type" value="Genomic_DNA"/>
</dbReference>